<organism evidence="1 2">
    <name type="scientific">Rotaria socialis</name>
    <dbReference type="NCBI Taxonomy" id="392032"/>
    <lineage>
        <taxon>Eukaryota</taxon>
        <taxon>Metazoa</taxon>
        <taxon>Spiralia</taxon>
        <taxon>Gnathifera</taxon>
        <taxon>Rotifera</taxon>
        <taxon>Eurotatoria</taxon>
        <taxon>Bdelloidea</taxon>
        <taxon>Philodinida</taxon>
        <taxon>Philodinidae</taxon>
        <taxon>Rotaria</taxon>
    </lineage>
</organism>
<name>A0A821X8Y3_9BILA</name>
<evidence type="ECO:0000313" key="2">
    <source>
        <dbReference type="Proteomes" id="UP000663838"/>
    </source>
</evidence>
<reference evidence="1" key="1">
    <citation type="submission" date="2021-02" db="EMBL/GenBank/DDBJ databases">
        <authorList>
            <person name="Nowell W R."/>
        </authorList>
    </citation>
    <scope>NUCLEOTIDE SEQUENCE</scope>
</reference>
<dbReference type="EMBL" id="CAJOBS010009861">
    <property type="protein sequence ID" value="CAF4938109.1"/>
    <property type="molecule type" value="Genomic_DNA"/>
</dbReference>
<dbReference type="Proteomes" id="UP000663838">
    <property type="component" value="Unassembled WGS sequence"/>
</dbReference>
<proteinExistence type="predicted"/>
<comment type="caution">
    <text evidence="1">The sequence shown here is derived from an EMBL/GenBank/DDBJ whole genome shotgun (WGS) entry which is preliminary data.</text>
</comment>
<evidence type="ECO:0000313" key="1">
    <source>
        <dbReference type="EMBL" id="CAF4938109.1"/>
    </source>
</evidence>
<gene>
    <name evidence="1" type="ORF">TOA249_LOCUS33186</name>
</gene>
<accession>A0A821X8Y3</accession>
<protein>
    <submittedName>
        <fullName evidence="1">Uncharacterized protein</fullName>
    </submittedName>
</protein>
<sequence>MVVEGGIIDEKITFGALNPSYSNLPLVEEIKRLVEGRNDNKHQDLVRPEQGFEVMRDQTNSTIREVKRLNMTESKFYTDWCTKIGPSVIDNIPKLSKEISQSNDKEKWISAINEELSAIASFDVYDVVPRP</sequence>
<dbReference type="AlphaFoldDB" id="A0A821X8Y3"/>